<keyword evidence="2" id="KW-1185">Reference proteome</keyword>
<evidence type="ECO:0000313" key="2">
    <source>
        <dbReference type="Proteomes" id="UP001202289"/>
    </source>
</evidence>
<sequence length="270" mass="30585">MKFTSKIIGFRSGNKRNKIIASIAYVLFFLVLITEISTGPTLWDSFVHTLAWILLFLLVLVPIANIFLVRNRLFFFNRKSFIGKIFGVFSYVILVLIVYSIVGFGMESATAKETRAEQVAETKAKQETEAKAKQETEAKAKQEAEAKAKQEEETKAKQEAEAKAKQEEETKAKQEAEAKAKQEAEAKAQQEAQANARQEEQKKQQASSNSVNTNGKCEIKGNINTKTHEKIYHLPGDAYYNRTKVDERKGEKWFCTEQDAINAGFRRSDK</sequence>
<reference evidence="1" key="1">
    <citation type="submission" date="2022-05" db="EMBL/GenBank/DDBJ databases">
        <title>Comparative Genomics of Spacecraft Associated Microbes.</title>
        <authorList>
            <person name="Tran M.T."/>
            <person name="Wright A."/>
            <person name="Seuylemezian A."/>
            <person name="Eisen J."/>
            <person name="Coil D."/>
        </authorList>
    </citation>
    <scope>NUCLEOTIDE SEQUENCE</scope>
    <source>
        <strain evidence="1">FAIRING 10M-2.2</strain>
    </source>
</reference>
<name>A0ACC6ABJ7_9BACI</name>
<protein>
    <submittedName>
        <fullName evidence="1">Uncharacterized protein</fullName>
    </submittedName>
</protein>
<gene>
    <name evidence="1" type="ORF">M3215_21490</name>
</gene>
<dbReference type="EMBL" id="JAMBOP010000038">
    <property type="protein sequence ID" value="MCM3738284.1"/>
    <property type="molecule type" value="Genomic_DNA"/>
</dbReference>
<evidence type="ECO:0000313" key="1">
    <source>
        <dbReference type="EMBL" id="MCM3738284.1"/>
    </source>
</evidence>
<accession>A0ACC6ABJ7</accession>
<proteinExistence type="predicted"/>
<organism evidence="1 2">
    <name type="scientific">Bacillus cytotoxicus</name>
    <dbReference type="NCBI Taxonomy" id="580165"/>
    <lineage>
        <taxon>Bacteria</taxon>
        <taxon>Bacillati</taxon>
        <taxon>Bacillota</taxon>
        <taxon>Bacilli</taxon>
        <taxon>Bacillales</taxon>
        <taxon>Bacillaceae</taxon>
        <taxon>Bacillus</taxon>
        <taxon>Bacillus cereus group</taxon>
    </lineage>
</organism>
<comment type="caution">
    <text evidence="1">The sequence shown here is derived from an EMBL/GenBank/DDBJ whole genome shotgun (WGS) entry which is preliminary data.</text>
</comment>
<dbReference type="Proteomes" id="UP001202289">
    <property type="component" value="Unassembled WGS sequence"/>
</dbReference>